<dbReference type="EMBL" id="RWJN01000094">
    <property type="protein sequence ID" value="TCD67534.1"/>
    <property type="molecule type" value="Genomic_DNA"/>
</dbReference>
<sequence length="377" mass="40601">MMHPIARRALLSSRSRPFATVGPKTMLGNPPKIPVPLSPGPEPESGSSEPQPQAQNPLVPTSILNRHILSALSIAGPSLKGSSLPVLIEQYKERHGRVLGESLQYESRPGEGRKVRFDQGVEGGEGENGEVVMIAHALRHRGEFKVTVCSGFALNAQGSEEALVVSCAHTFEEIRNSRLATDLLTSNPFLQSLTDSEHQSGSFIIAGTPDAPIFHPVSSIASALHRSDLLVLSSPSTSSPRPRTLPVSPYPAQPGTSIRAHFVVDKKPTEDEEGWKPWIGGTWSKWVKGTVMEYRDFAGREAVPGTYDSLSHLLFKPLPTPGSSGGPIIDEESGAVVGVMLGSRMDNRIVGMRGWGAPSETIFEMFSLPGLKLKNNL</sequence>
<proteinExistence type="predicted"/>
<protein>
    <recommendedName>
        <fullName evidence="4">Serine protease</fullName>
    </recommendedName>
</protein>
<dbReference type="InterPro" id="IPR009003">
    <property type="entry name" value="Peptidase_S1_PA"/>
</dbReference>
<organism evidence="2 3">
    <name type="scientific">Steccherinum ochraceum</name>
    <dbReference type="NCBI Taxonomy" id="92696"/>
    <lineage>
        <taxon>Eukaryota</taxon>
        <taxon>Fungi</taxon>
        <taxon>Dikarya</taxon>
        <taxon>Basidiomycota</taxon>
        <taxon>Agaricomycotina</taxon>
        <taxon>Agaricomycetes</taxon>
        <taxon>Polyporales</taxon>
        <taxon>Steccherinaceae</taxon>
        <taxon>Steccherinum</taxon>
    </lineage>
</organism>
<feature type="region of interest" description="Disordered" evidence="1">
    <location>
        <begin position="1"/>
        <end position="57"/>
    </location>
</feature>
<gene>
    <name evidence="2" type="ORF">EIP91_012288</name>
</gene>
<comment type="caution">
    <text evidence="2">The sequence shown here is derived from an EMBL/GenBank/DDBJ whole genome shotgun (WGS) entry which is preliminary data.</text>
</comment>
<name>A0A4R0RX62_9APHY</name>
<feature type="compositionally biased region" description="Pro residues" evidence="1">
    <location>
        <begin position="31"/>
        <end position="42"/>
    </location>
</feature>
<dbReference type="OrthoDB" id="10054765at2759"/>
<dbReference type="STRING" id="92696.A0A4R0RX62"/>
<feature type="compositionally biased region" description="Low complexity" evidence="1">
    <location>
        <begin position="43"/>
        <end position="53"/>
    </location>
</feature>
<evidence type="ECO:0000256" key="1">
    <source>
        <dbReference type="SAM" id="MobiDB-lite"/>
    </source>
</evidence>
<dbReference type="Pfam" id="PF13365">
    <property type="entry name" value="Trypsin_2"/>
    <property type="match status" value="1"/>
</dbReference>
<dbReference type="Proteomes" id="UP000292702">
    <property type="component" value="Unassembled WGS sequence"/>
</dbReference>
<dbReference type="AlphaFoldDB" id="A0A4R0RX62"/>
<evidence type="ECO:0000313" key="3">
    <source>
        <dbReference type="Proteomes" id="UP000292702"/>
    </source>
</evidence>
<keyword evidence="3" id="KW-1185">Reference proteome</keyword>
<dbReference type="SUPFAM" id="SSF50494">
    <property type="entry name" value="Trypsin-like serine proteases"/>
    <property type="match status" value="1"/>
</dbReference>
<evidence type="ECO:0000313" key="2">
    <source>
        <dbReference type="EMBL" id="TCD67534.1"/>
    </source>
</evidence>
<feature type="compositionally biased region" description="Low complexity" evidence="1">
    <location>
        <begin position="7"/>
        <end position="16"/>
    </location>
</feature>
<accession>A0A4R0RX62</accession>
<reference evidence="2 3" key="1">
    <citation type="submission" date="2018-11" db="EMBL/GenBank/DDBJ databases">
        <title>Genome assembly of Steccherinum ochraceum LE-BIN_3174, the white-rot fungus of the Steccherinaceae family (The Residual Polyporoid clade, Polyporales, Basidiomycota).</title>
        <authorList>
            <person name="Fedorova T.V."/>
            <person name="Glazunova O.A."/>
            <person name="Landesman E.O."/>
            <person name="Moiseenko K.V."/>
            <person name="Psurtseva N.V."/>
            <person name="Savinova O.S."/>
            <person name="Shakhova N.V."/>
            <person name="Tyazhelova T.V."/>
            <person name="Vasina D.V."/>
        </authorList>
    </citation>
    <scope>NUCLEOTIDE SEQUENCE [LARGE SCALE GENOMIC DNA]</scope>
    <source>
        <strain evidence="2 3">LE-BIN_3174</strain>
    </source>
</reference>
<evidence type="ECO:0008006" key="4">
    <source>
        <dbReference type="Google" id="ProtNLM"/>
    </source>
</evidence>